<evidence type="ECO:0000259" key="1">
    <source>
        <dbReference type="Pfam" id="PF13961"/>
    </source>
</evidence>
<gene>
    <name evidence="2" type="ORF">GH714_034668</name>
</gene>
<dbReference type="PANTHER" id="PTHR35317:SF31">
    <property type="entry name" value="DUF4219 DOMAIN-CONTAINING PROTEIN"/>
    <property type="match status" value="1"/>
</dbReference>
<organism evidence="2 3">
    <name type="scientific">Hevea brasiliensis</name>
    <name type="common">Para rubber tree</name>
    <name type="synonym">Siphonia brasiliensis</name>
    <dbReference type="NCBI Taxonomy" id="3981"/>
    <lineage>
        <taxon>Eukaryota</taxon>
        <taxon>Viridiplantae</taxon>
        <taxon>Streptophyta</taxon>
        <taxon>Embryophyta</taxon>
        <taxon>Tracheophyta</taxon>
        <taxon>Spermatophyta</taxon>
        <taxon>Magnoliopsida</taxon>
        <taxon>eudicotyledons</taxon>
        <taxon>Gunneridae</taxon>
        <taxon>Pentapetalae</taxon>
        <taxon>rosids</taxon>
        <taxon>fabids</taxon>
        <taxon>Malpighiales</taxon>
        <taxon>Euphorbiaceae</taxon>
        <taxon>Crotonoideae</taxon>
        <taxon>Micrandreae</taxon>
        <taxon>Hevea</taxon>
    </lineage>
</organism>
<reference evidence="2 3" key="1">
    <citation type="journal article" date="2020" name="Mol. Plant">
        <title>The Chromosome-Based Rubber Tree Genome Provides New Insights into Spurge Genome Evolution and Rubber Biosynthesis.</title>
        <authorList>
            <person name="Liu J."/>
            <person name="Shi C."/>
            <person name="Shi C.C."/>
            <person name="Li W."/>
            <person name="Zhang Q.J."/>
            <person name="Zhang Y."/>
            <person name="Li K."/>
            <person name="Lu H.F."/>
            <person name="Shi C."/>
            <person name="Zhu S.T."/>
            <person name="Xiao Z.Y."/>
            <person name="Nan H."/>
            <person name="Yue Y."/>
            <person name="Zhu X.G."/>
            <person name="Wu Y."/>
            <person name="Hong X.N."/>
            <person name="Fan G.Y."/>
            <person name="Tong Y."/>
            <person name="Zhang D."/>
            <person name="Mao C.L."/>
            <person name="Liu Y.L."/>
            <person name="Hao S.J."/>
            <person name="Liu W.Q."/>
            <person name="Lv M.Q."/>
            <person name="Zhang H.B."/>
            <person name="Liu Y."/>
            <person name="Hu-Tang G.R."/>
            <person name="Wang J.P."/>
            <person name="Wang J.H."/>
            <person name="Sun Y.H."/>
            <person name="Ni S.B."/>
            <person name="Chen W.B."/>
            <person name="Zhang X.C."/>
            <person name="Jiao Y.N."/>
            <person name="Eichler E.E."/>
            <person name="Li G.H."/>
            <person name="Liu X."/>
            <person name="Gao L.Z."/>
        </authorList>
    </citation>
    <scope>NUCLEOTIDE SEQUENCE [LARGE SCALE GENOMIC DNA]</scope>
    <source>
        <strain evidence="3">cv. GT1</strain>
        <tissue evidence="2">Leaf</tissue>
    </source>
</reference>
<dbReference type="Pfam" id="PF13961">
    <property type="entry name" value="DUF4219"/>
    <property type="match status" value="1"/>
</dbReference>
<keyword evidence="3" id="KW-1185">Reference proteome</keyword>
<protein>
    <recommendedName>
        <fullName evidence="1">DUF4219 domain-containing protein</fullName>
    </recommendedName>
</protein>
<dbReference type="InterPro" id="IPR025314">
    <property type="entry name" value="DUF4219"/>
</dbReference>
<dbReference type="Pfam" id="PF14223">
    <property type="entry name" value="Retrotran_gag_2"/>
    <property type="match status" value="1"/>
</dbReference>
<dbReference type="Proteomes" id="UP000467840">
    <property type="component" value="Chromosome 11"/>
</dbReference>
<proteinExistence type="predicted"/>
<sequence>MSGFSSIAPPSFNGDNYPVWVVKMRSFLKAMNLWEYVESDVDPPSLGSDPTLEQIKKYEEDKAKKHKALTFNQMRLYDEELTDQKVVEKIMISVPDQFEAKITAIEESCDLKKLTIAELISKLQAQEQRASIRVEGVTEGAGFSSNAQNSIEDSTLNVDSTIDSSILKTKSLAEECFARIQGSKRLWPNPLLKLNTFQLLPLQIKPFGFEKILKHLGQEQSDPTVLWCGNKLAIAIASNPVQHGRTKHINVKFHSIKEAEKNIEIKMMHCRSEEQLADIMTKHLPRARFEVLREILGVSKKTLKELC</sequence>
<dbReference type="AlphaFoldDB" id="A0A6A6NC99"/>
<evidence type="ECO:0000313" key="2">
    <source>
        <dbReference type="EMBL" id="KAF2323330.1"/>
    </source>
</evidence>
<feature type="domain" description="DUF4219" evidence="1">
    <location>
        <begin position="12"/>
        <end position="38"/>
    </location>
</feature>
<dbReference type="EMBL" id="JAAGAX010000002">
    <property type="protein sequence ID" value="KAF2323330.1"/>
    <property type="molecule type" value="Genomic_DNA"/>
</dbReference>
<dbReference type="CDD" id="cd09272">
    <property type="entry name" value="RNase_HI_RT_Ty1"/>
    <property type="match status" value="1"/>
</dbReference>
<dbReference type="PANTHER" id="PTHR35317">
    <property type="entry name" value="OS04G0629600 PROTEIN"/>
    <property type="match status" value="1"/>
</dbReference>
<accession>A0A6A6NC99</accession>
<name>A0A6A6NC99_HEVBR</name>
<evidence type="ECO:0000313" key="3">
    <source>
        <dbReference type="Proteomes" id="UP000467840"/>
    </source>
</evidence>
<comment type="caution">
    <text evidence="2">The sequence shown here is derived from an EMBL/GenBank/DDBJ whole genome shotgun (WGS) entry which is preliminary data.</text>
</comment>